<protein>
    <submittedName>
        <fullName evidence="1">Zinc finger BED domain-containing protein 4</fullName>
    </submittedName>
</protein>
<keyword evidence="2" id="KW-1185">Reference proteome</keyword>
<evidence type="ECO:0000313" key="2">
    <source>
        <dbReference type="Proteomes" id="UP000762676"/>
    </source>
</evidence>
<name>A0AAV4FCI5_9GAST</name>
<organism evidence="1 2">
    <name type="scientific">Elysia marginata</name>
    <dbReference type="NCBI Taxonomy" id="1093978"/>
    <lineage>
        <taxon>Eukaryota</taxon>
        <taxon>Metazoa</taxon>
        <taxon>Spiralia</taxon>
        <taxon>Lophotrochozoa</taxon>
        <taxon>Mollusca</taxon>
        <taxon>Gastropoda</taxon>
        <taxon>Heterobranchia</taxon>
        <taxon>Euthyneura</taxon>
        <taxon>Panpulmonata</taxon>
        <taxon>Sacoglossa</taxon>
        <taxon>Placobranchoidea</taxon>
        <taxon>Plakobranchidae</taxon>
        <taxon>Elysia</taxon>
    </lineage>
</organism>
<reference evidence="1 2" key="1">
    <citation type="journal article" date="2021" name="Elife">
        <title>Chloroplast acquisition without the gene transfer in kleptoplastic sea slugs, Plakobranchus ocellatus.</title>
        <authorList>
            <person name="Maeda T."/>
            <person name="Takahashi S."/>
            <person name="Yoshida T."/>
            <person name="Shimamura S."/>
            <person name="Takaki Y."/>
            <person name="Nagai Y."/>
            <person name="Toyoda A."/>
            <person name="Suzuki Y."/>
            <person name="Arimoto A."/>
            <person name="Ishii H."/>
            <person name="Satoh N."/>
            <person name="Nishiyama T."/>
            <person name="Hasebe M."/>
            <person name="Maruyama T."/>
            <person name="Minagawa J."/>
            <person name="Obokata J."/>
            <person name="Shigenobu S."/>
        </authorList>
    </citation>
    <scope>NUCLEOTIDE SEQUENCE [LARGE SCALE GENOMIC DNA]</scope>
</reference>
<proteinExistence type="predicted"/>
<evidence type="ECO:0000313" key="1">
    <source>
        <dbReference type="EMBL" id="GFR70756.1"/>
    </source>
</evidence>
<dbReference type="Proteomes" id="UP000762676">
    <property type="component" value="Unassembled WGS sequence"/>
</dbReference>
<comment type="caution">
    <text evidence="1">The sequence shown here is derived from an EMBL/GenBank/DDBJ whole genome shotgun (WGS) entry which is preliminary data.</text>
</comment>
<gene>
    <name evidence="1" type="ORF">ElyMa_002080300</name>
</gene>
<dbReference type="EMBL" id="BMAT01004233">
    <property type="protein sequence ID" value="GFR70756.1"/>
    <property type="molecule type" value="Genomic_DNA"/>
</dbReference>
<accession>A0AAV4FCI5</accession>
<dbReference type="AlphaFoldDB" id="A0AAV4FCI5"/>
<sequence length="121" mass="13784">MKEAAILLQPMEKLTILSGEAYTTISSVIPLVKGLGKMMEAVQGGRELLKKELLVQIEKRLGRCEEKDWLAYATLFDLRYKKSCFKDPLLLQKHVQALTNEIANRIKVVDHIPDKSNRETC</sequence>